<evidence type="ECO:0000259" key="4">
    <source>
        <dbReference type="Pfam" id="PF25023"/>
    </source>
</evidence>
<feature type="domain" description="Teneurin-like YD-shell" evidence="4">
    <location>
        <begin position="280"/>
        <end position="404"/>
    </location>
</feature>
<dbReference type="InterPro" id="IPR045351">
    <property type="entry name" value="DUF6531"/>
</dbReference>
<organism evidence="5 6">
    <name type="scientific">Paraherbaspirillum soli</name>
    <dbReference type="NCBI Taxonomy" id="631222"/>
    <lineage>
        <taxon>Bacteria</taxon>
        <taxon>Pseudomonadati</taxon>
        <taxon>Pseudomonadota</taxon>
        <taxon>Betaproteobacteria</taxon>
        <taxon>Burkholderiales</taxon>
        <taxon>Oxalobacteraceae</taxon>
        <taxon>Paraherbaspirillum</taxon>
    </lineage>
</organism>
<proteinExistence type="predicted"/>
<dbReference type="InterPro" id="IPR050708">
    <property type="entry name" value="T6SS_VgrG/RHS"/>
</dbReference>
<sequence>MGIYRSLRPTLGRFLCRFCIGVVLIANTAMTQATTVPPAQTYWKATVLTNNTYPSAEEACASSEFTKTYGWDSPLAVFDHVTFGRYNYSQGPSGQWQSDHPYANCLFKILATGEVREGGGSVPQMALCPSGFTWNGWIGPDACSGNWTTNPENNGDHCPKIGDPINPATGNMYRIEVDYVGAGSSTLRFQRTYNAGLQIQNGALGANWSTTYDRSIGLYLNGSNYALLYRPDGKIIYFDGSSGAFTATANITGKLTTLTGSDGKTSGYQYVSPQGDEVETYDANGKLLKIVARSGLTQTLAYDSQGRLATVTDSFGHRLGFAYDAKNRIATLTDPNGSLYQYGYDAQGQLVTVTYPGGATRTYLYNEPAYIGGATIPYLITGIIDETGSRDATYHYDASGKAISTEHAVGADKASLSYTANSTTVIDPLGTSRTYNFQTILGAVKSTGVSQPGGAGCGAAASNISY</sequence>
<dbReference type="InterPro" id="IPR006530">
    <property type="entry name" value="YD"/>
</dbReference>
<protein>
    <submittedName>
        <fullName evidence="5">DUF6531 domain-containing protein</fullName>
    </submittedName>
</protein>
<dbReference type="Proteomes" id="UP001596045">
    <property type="component" value="Unassembled WGS sequence"/>
</dbReference>
<evidence type="ECO:0000256" key="2">
    <source>
        <dbReference type="SAM" id="SignalP"/>
    </source>
</evidence>
<evidence type="ECO:0000256" key="1">
    <source>
        <dbReference type="ARBA" id="ARBA00022737"/>
    </source>
</evidence>
<keyword evidence="1" id="KW-0677">Repeat</keyword>
<dbReference type="PANTHER" id="PTHR32305:SF15">
    <property type="entry name" value="PROTEIN RHSA-RELATED"/>
    <property type="match status" value="1"/>
</dbReference>
<dbReference type="PANTHER" id="PTHR32305">
    <property type="match status" value="1"/>
</dbReference>
<dbReference type="EMBL" id="JBHSMT010000021">
    <property type="protein sequence ID" value="MFC5474686.1"/>
    <property type="molecule type" value="Genomic_DNA"/>
</dbReference>
<keyword evidence="6" id="KW-1185">Reference proteome</keyword>
<evidence type="ECO:0000313" key="6">
    <source>
        <dbReference type="Proteomes" id="UP001596045"/>
    </source>
</evidence>
<dbReference type="InterPro" id="IPR056823">
    <property type="entry name" value="TEN-like_YD-shell"/>
</dbReference>
<dbReference type="Pfam" id="PF20148">
    <property type="entry name" value="DUF6531"/>
    <property type="match status" value="1"/>
</dbReference>
<feature type="domain" description="DUF6531" evidence="3">
    <location>
        <begin position="162"/>
        <end position="238"/>
    </location>
</feature>
<feature type="signal peptide" evidence="2">
    <location>
        <begin position="1"/>
        <end position="31"/>
    </location>
</feature>
<evidence type="ECO:0000259" key="3">
    <source>
        <dbReference type="Pfam" id="PF20148"/>
    </source>
</evidence>
<keyword evidence="2" id="KW-0732">Signal</keyword>
<dbReference type="NCBIfam" id="TIGR01643">
    <property type="entry name" value="YD_repeat_2x"/>
    <property type="match status" value="2"/>
</dbReference>
<name>A0ABW0MB58_9BURK</name>
<dbReference type="SUPFAM" id="SSF69304">
    <property type="entry name" value="Tricorn protease N-terminal domain"/>
    <property type="match status" value="1"/>
</dbReference>
<comment type="caution">
    <text evidence="5">The sequence shown here is derived from an EMBL/GenBank/DDBJ whole genome shotgun (WGS) entry which is preliminary data.</text>
</comment>
<accession>A0ABW0MB58</accession>
<feature type="chain" id="PRO_5047185984" evidence="2">
    <location>
        <begin position="32"/>
        <end position="466"/>
    </location>
</feature>
<dbReference type="Pfam" id="PF25023">
    <property type="entry name" value="TEN_YD-shell"/>
    <property type="match status" value="1"/>
</dbReference>
<dbReference type="Gene3D" id="2.180.10.10">
    <property type="entry name" value="RHS repeat-associated core"/>
    <property type="match status" value="1"/>
</dbReference>
<feature type="non-terminal residue" evidence="5">
    <location>
        <position position="466"/>
    </location>
</feature>
<gene>
    <name evidence="5" type="ORF">ACFPM8_12050</name>
</gene>
<reference evidence="6" key="1">
    <citation type="journal article" date="2019" name="Int. J. Syst. Evol. Microbiol.">
        <title>The Global Catalogue of Microorganisms (GCM) 10K type strain sequencing project: providing services to taxonomists for standard genome sequencing and annotation.</title>
        <authorList>
            <consortium name="The Broad Institute Genomics Platform"/>
            <consortium name="The Broad Institute Genome Sequencing Center for Infectious Disease"/>
            <person name="Wu L."/>
            <person name="Ma J."/>
        </authorList>
    </citation>
    <scope>NUCLEOTIDE SEQUENCE [LARGE SCALE GENOMIC DNA]</scope>
    <source>
        <strain evidence="6">JCM 17066</strain>
    </source>
</reference>
<dbReference type="RefSeq" id="WP_378997793.1">
    <property type="nucleotide sequence ID" value="NZ_JBHSMT010000021.1"/>
</dbReference>
<evidence type="ECO:0000313" key="5">
    <source>
        <dbReference type="EMBL" id="MFC5474686.1"/>
    </source>
</evidence>